<evidence type="ECO:0000313" key="2">
    <source>
        <dbReference type="Proteomes" id="UP000057213"/>
    </source>
</evidence>
<protein>
    <submittedName>
        <fullName evidence="1">Copper metallochaperone, Cox17-like protein</fullName>
    </submittedName>
</protein>
<accession>A0A0M4L6L3</accession>
<dbReference type="PANTHER" id="PTHR36302">
    <property type="entry name" value="BLR7088 PROTEIN"/>
    <property type="match status" value="1"/>
</dbReference>
<dbReference type="Pfam" id="PF04314">
    <property type="entry name" value="PCuAC"/>
    <property type="match status" value="1"/>
</dbReference>
<sequence>MLTYAPHTKFASRNVIICAFYAFIFALIASPVNANKYNIGDIEIIRPWTRETLKNARTNSGYFHIINHGPTPDWLISIETDGVQTTEIHSLSANNDIVQMEKLTHGIEIPGYGETKLKRGGNHVMFMGLSQPFKRGDKIHARLVFEKAGVVDIDFTVADIMKEAPSSESHHHH</sequence>
<name>A0A0M4L6L3_9HYPH</name>
<dbReference type="PATRIC" id="fig|1318743.3.peg.517"/>
<dbReference type="PANTHER" id="PTHR36302:SF1">
    <property type="entry name" value="COPPER CHAPERONE PCU(A)C"/>
    <property type="match status" value="1"/>
</dbReference>
<dbReference type="InterPro" id="IPR058248">
    <property type="entry name" value="Lxx211020-like"/>
</dbReference>
<dbReference type="STRING" id="1318743.PU02_0506"/>
<gene>
    <name evidence="1" type="ORF">PU02_0506</name>
</gene>
<dbReference type="RefSeq" id="WP_053943918.1">
    <property type="nucleotide sequence ID" value="NZ_CP010401.1"/>
</dbReference>
<dbReference type="OrthoDB" id="9796962at2"/>
<dbReference type="SUPFAM" id="SSF110087">
    <property type="entry name" value="DR1885-like metal-binding protein"/>
    <property type="match status" value="1"/>
</dbReference>
<dbReference type="EMBL" id="CP010401">
    <property type="protein sequence ID" value="ALE03320.1"/>
    <property type="molecule type" value="Genomic_DNA"/>
</dbReference>
<dbReference type="InterPro" id="IPR036182">
    <property type="entry name" value="PCuAC_sf"/>
</dbReference>
<keyword evidence="2" id="KW-1185">Reference proteome</keyword>
<dbReference type="InterPro" id="IPR007410">
    <property type="entry name" value="LpqE-like"/>
</dbReference>
<organism evidence="1 2">
    <name type="scientific">Bartonella ancashensis</name>
    <dbReference type="NCBI Taxonomy" id="1318743"/>
    <lineage>
        <taxon>Bacteria</taxon>
        <taxon>Pseudomonadati</taxon>
        <taxon>Pseudomonadota</taxon>
        <taxon>Alphaproteobacteria</taxon>
        <taxon>Hyphomicrobiales</taxon>
        <taxon>Bartonellaceae</taxon>
        <taxon>Bartonella</taxon>
    </lineage>
</organism>
<dbReference type="Gene3D" id="2.60.40.1890">
    <property type="entry name" value="PCu(A)C copper chaperone"/>
    <property type="match status" value="1"/>
</dbReference>
<dbReference type="AlphaFoldDB" id="A0A0M4L6L3"/>
<dbReference type="Proteomes" id="UP000057213">
    <property type="component" value="Chromosome"/>
</dbReference>
<proteinExistence type="predicted"/>
<reference evidence="1 2" key="1">
    <citation type="journal article" date="2015" name="Genome Announc.">
        <title>Complete Genome Sequence of Bartonella ancashensis Strain 20.00, Isolated from the Blood of a Patient with Verruga Peruana.</title>
        <authorList>
            <person name="Hang J."/>
            <person name="Mullins K.E."/>
            <person name="Clifford R.J."/>
            <person name="Onmus-Leone F."/>
            <person name="Yang Y."/>
            <person name="Jiang J."/>
            <person name="Leguia M."/>
            <person name="Kasper M.R."/>
            <person name="Maguina C."/>
            <person name="Lesho E.P."/>
            <person name="Jarman R.G."/>
            <person name="Richards A.L."/>
            <person name="Blazes D."/>
        </authorList>
    </citation>
    <scope>NUCLEOTIDE SEQUENCE [LARGE SCALE GENOMIC DNA]</scope>
    <source>
        <strain evidence="1 2">20.00</strain>
    </source>
</reference>
<dbReference type="KEGG" id="banc:PU02_0506"/>
<evidence type="ECO:0000313" key="1">
    <source>
        <dbReference type="EMBL" id="ALE03320.1"/>
    </source>
</evidence>